<reference evidence="2 3" key="1">
    <citation type="submission" date="2015-04" db="EMBL/GenBank/DDBJ databases">
        <title>Complete genome sequence of Schizopora paradoxa KUC8140, a cosmopolitan wood degrader in East Asia.</title>
        <authorList>
            <consortium name="DOE Joint Genome Institute"/>
            <person name="Min B."/>
            <person name="Park H."/>
            <person name="Jang Y."/>
            <person name="Kim J.-J."/>
            <person name="Kim K.H."/>
            <person name="Pangilinan J."/>
            <person name="Lipzen A."/>
            <person name="Riley R."/>
            <person name="Grigoriev I.V."/>
            <person name="Spatafora J.W."/>
            <person name="Choi I.-G."/>
        </authorList>
    </citation>
    <scope>NUCLEOTIDE SEQUENCE [LARGE SCALE GENOMIC DNA]</scope>
    <source>
        <strain evidence="2 3">KUC8140</strain>
    </source>
</reference>
<evidence type="ECO:0000256" key="1">
    <source>
        <dbReference type="SAM" id="MobiDB-lite"/>
    </source>
</evidence>
<dbReference type="InParanoid" id="A0A0H2RAB3"/>
<accession>A0A0H2RAB3</accession>
<dbReference type="Proteomes" id="UP000053477">
    <property type="component" value="Unassembled WGS sequence"/>
</dbReference>
<evidence type="ECO:0000313" key="2">
    <source>
        <dbReference type="EMBL" id="KLO06413.1"/>
    </source>
</evidence>
<protein>
    <submittedName>
        <fullName evidence="2">Uncharacterized protein</fullName>
    </submittedName>
</protein>
<dbReference type="EMBL" id="KQ086209">
    <property type="protein sequence ID" value="KLO06413.1"/>
    <property type="molecule type" value="Genomic_DNA"/>
</dbReference>
<evidence type="ECO:0000313" key="3">
    <source>
        <dbReference type="Proteomes" id="UP000053477"/>
    </source>
</evidence>
<feature type="compositionally biased region" description="Polar residues" evidence="1">
    <location>
        <begin position="1"/>
        <end position="10"/>
    </location>
</feature>
<keyword evidence="3" id="KW-1185">Reference proteome</keyword>
<gene>
    <name evidence="2" type="ORF">SCHPADRAFT_690413</name>
</gene>
<dbReference type="AlphaFoldDB" id="A0A0H2RAB3"/>
<feature type="compositionally biased region" description="Low complexity" evidence="1">
    <location>
        <begin position="16"/>
        <end position="33"/>
    </location>
</feature>
<sequence>MLSSGSLQTMSPSPSPSTSTSPSNDSSSGYSSPSPSPDLPSPDALQLEYPQYFSYPDAFFSPMPLANQLSLDSTIYSTQAPQLYTDASYYDLSAHEFVQGCSSSSSYSAMATSSSSQDTYYGSQPPYLPEPSFELLPPSPLEEASAPFASSKAKDEWSSFLSAPLPTALPPHSAPEFPALNPIPNDLPDMGSSALFSSGSGFANFSSEFDSFMEEFGV</sequence>
<organism evidence="2 3">
    <name type="scientific">Schizopora paradoxa</name>
    <dbReference type="NCBI Taxonomy" id="27342"/>
    <lineage>
        <taxon>Eukaryota</taxon>
        <taxon>Fungi</taxon>
        <taxon>Dikarya</taxon>
        <taxon>Basidiomycota</taxon>
        <taxon>Agaricomycotina</taxon>
        <taxon>Agaricomycetes</taxon>
        <taxon>Hymenochaetales</taxon>
        <taxon>Schizoporaceae</taxon>
        <taxon>Schizopora</taxon>
    </lineage>
</organism>
<proteinExistence type="predicted"/>
<name>A0A0H2RAB3_9AGAM</name>
<feature type="region of interest" description="Disordered" evidence="1">
    <location>
        <begin position="1"/>
        <end position="47"/>
    </location>
</feature>